<dbReference type="GO" id="GO:0046872">
    <property type="term" value="F:metal ion binding"/>
    <property type="evidence" value="ECO:0007669"/>
    <property type="project" value="UniProtKB-KW"/>
</dbReference>
<feature type="chain" id="PRO_5040818380" evidence="6">
    <location>
        <begin position="34"/>
        <end position="854"/>
    </location>
</feature>
<evidence type="ECO:0000256" key="1">
    <source>
        <dbReference type="ARBA" id="ARBA00008779"/>
    </source>
</evidence>
<feature type="compositionally biased region" description="Low complexity" evidence="5">
    <location>
        <begin position="840"/>
        <end position="854"/>
    </location>
</feature>
<reference evidence="8" key="2">
    <citation type="journal article" date="2021" name="Syst. Appl. Microbiol.">
        <title>Roseomonas hellenica sp. nov., isolated from roots of wild-growing Alkanna tinctoria.</title>
        <authorList>
            <person name="Rat A."/>
            <person name="Naranjo H.D."/>
            <person name="Lebbe L."/>
            <person name="Cnockaert M."/>
            <person name="Krigas N."/>
            <person name="Grigoriadou K."/>
            <person name="Maloupa E."/>
            <person name="Willems A."/>
        </authorList>
    </citation>
    <scope>NUCLEOTIDE SEQUENCE</scope>
    <source>
        <strain evidence="8">LMG 31228</strain>
    </source>
</reference>
<dbReference type="PANTHER" id="PTHR42693:SF43">
    <property type="entry name" value="BLL2667 PROTEIN"/>
    <property type="match status" value="1"/>
</dbReference>
<keyword evidence="6" id="KW-0732">Signal</keyword>
<evidence type="ECO:0000256" key="6">
    <source>
        <dbReference type="SAM" id="SignalP"/>
    </source>
</evidence>
<accession>A0A9X9XH53</accession>
<evidence type="ECO:0000313" key="9">
    <source>
        <dbReference type="Proteomes" id="UP001138709"/>
    </source>
</evidence>
<dbReference type="InterPro" id="IPR017850">
    <property type="entry name" value="Alkaline_phosphatase_core_sf"/>
</dbReference>
<dbReference type="CDD" id="cd16025">
    <property type="entry name" value="PAS_like"/>
    <property type="match status" value="1"/>
</dbReference>
<feature type="domain" description="Sulfatase N-terminal" evidence="7">
    <location>
        <begin position="87"/>
        <end position="505"/>
    </location>
</feature>
<dbReference type="Proteomes" id="UP001138709">
    <property type="component" value="Unassembled WGS sequence"/>
</dbReference>
<dbReference type="SUPFAM" id="SSF53649">
    <property type="entry name" value="Alkaline phosphatase-like"/>
    <property type="match status" value="1"/>
</dbReference>
<evidence type="ECO:0000313" key="8">
    <source>
        <dbReference type="EMBL" id="MBR0683039.1"/>
    </source>
</evidence>
<sequence length="854" mass="93506">MRASPSPARVPGCARLLSALFAAAAFAILPARAQEVRGTPGAPNAVMTPQGLQLPAPTPPFTGAIMPNAVDSTSAWPPMTMPPGNAPNVLLILTDDVGFAAPSTFGGVIPTPTLDRVAQAGLRYTQFHTTALCSPTRAALLTGRNHHQVGFGNVSELATGYPGYNSIIPPETATIGRILQQIGYGTAWFGKNHNTPAWEANPVGPFTNWPIGLGFDYFYGFVGGDTSQWQPGNLFRNTTPIHPYVGAAPGSWNLMTAMADDAIAHIRTRTELDPNRPWFIHFAPGATHAPHHPTQEWVQRIEAMNLFNDGWERVRERIFENQRRLGVIPANAQLPPWPDFLPRWDSLSEAQKRLVIRQVNVYAAYLAYADAEIGRVVAEVDRLGLTDNTLIIYISGDNGSSAEGSLNGTPNEVMYFNGVAMTAEQQMPFIPVWGTDRTYNHMAVPWTWAFGTPYRWTKQVASHFGGTRNGMAISWPARITDRGGIRNQFHHVIDIVPTILDLIGMPQPNVVNGIAQRPMDGVSMAYTFARENANAPSTRRTQYFEILGNRAIYHDGWIASTTPASPPWVGLTAPLPSDVMHGYRWELYDTTADPAQARDLAAEQPERLRMMQDLFIMEATRNQVFPLNNSGAAMVAQRPGPAAGRRQFVYTGPSCCTQANAAPNILNRSFRITAEIEVPQGGANGMLVTQGGRFAGWGFYLREGRPVFTMNLLGAEYVKWDGQQALPPGSHTLVFDFVLTPQGPIPFGHGGTGTLSVNGQQVARRSLPHTTPITFAWDETFDVGMDMGTPVDDRDYQVPFNFTGRIGRITFDMGETTLTPEVMIRFLNEMQARGRDVERPAPGVAPGTAPARRN</sequence>
<gene>
    <name evidence="8" type="ORF">GXW74_21280</name>
</gene>
<keyword evidence="4" id="KW-0106">Calcium</keyword>
<name>A0A9X9XH53_9PROT</name>
<evidence type="ECO:0000256" key="3">
    <source>
        <dbReference type="ARBA" id="ARBA00022801"/>
    </source>
</evidence>
<evidence type="ECO:0000256" key="4">
    <source>
        <dbReference type="ARBA" id="ARBA00022837"/>
    </source>
</evidence>
<evidence type="ECO:0000256" key="5">
    <source>
        <dbReference type="SAM" id="MobiDB-lite"/>
    </source>
</evidence>
<dbReference type="InterPro" id="IPR000917">
    <property type="entry name" value="Sulfatase_N"/>
</dbReference>
<comment type="similarity">
    <text evidence="1">Belongs to the sulfatase family.</text>
</comment>
<dbReference type="Gene3D" id="3.40.720.10">
    <property type="entry name" value="Alkaline Phosphatase, subunit A"/>
    <property type="match status" value="1"/>
</dbReference>
<evidence type="ECO:0000256" key="2">
    <source>
        <dbReference type="ARBA" id="ARBA00022723"/>
    </source>
</evidence>
<dbReference type="PANTHER" id="PTHR42693">
    <property type="entry name" value="ARYLSULFATASE FAMILY MEMBER"/>
    <property type="match status" value="1"/>
</dbReference>
<feature type="signal peptide" evidence="6">
    <location>
        <begin position="1"/>
        <end position="33"/>
    </location>
</feature>
<dbReference type="GO" id="GO:0016787">
    <property type="term" value="F:hydrolase activity"/>
    <property type="evidence" value="ECO:0007669"/>
    <property type="project" value="UniProtKB-KW"/>
</dbReference>
<keyword evidence="3" id="KW-0378">Hydrolase</keyword>
<dbReference type="PROSITE" id="PS00523">
    <property type="entry name" value="SULFATASE_1"/>
    <property type="match status" value="1"/>
</dbReference>
<reference evidence="8" key="1">
    <citation type="submission" date="2020-01" db="EMBL/GenBank/DDBJ databases">
        <authorList>
            <person name="Rat A."/>
        </authorList>
    </citation>
    <scope>NUCLEOTIDE SEQUENCE</scope>
    <source>
        <strain evidence="8">LMG 31228</strain>
    </source>
</reference>
<dbReference type="InterPro" id="IPR050738">
    <property type="entry name" value="Sulfatase"/>
</dbReference>
<keyword evidence="9" id="KW-1185">Reference proteome</keyword>
<comment type="caution">
    <text evidence="8">The sequence shown here is derived from an EMBL/GenBank/DDBJ whole genome shotgun (WGS) entry which is preliminary data.</text>
</comment>
<dbReference type="Pfam" id="PF00884">
    <property type="entry name" value="Sulfatase"/>
    <property type="match status" value="1"/>
</dbReference>
<organism evidence="8 9">
    <name type="scientific">Neoroseomonas eburnea</name>
    <dbReference type="NCBI Taxonomy" id="1346889"/>
    <lineage>
        <taxon>Bacteria</taxon>
        <taxon>Pseudomonadati</taxon>
        <taxon>Pseudomonadota</taxon>
        <taxon>Alphaproteobacteria</taxon>
        <taxon>Acetobacterales</taxon>
        <taxon>Acetobacteraceae</taxon>
        <taxon>Neoroseomonas</taxon>
    </lineage>
</organism>
<proteinExistence type="inferred from homology"/>
<protein>
    <submittedName>
        <fullName evidence="8">Arylsulfatase</fullName>
    </submittedName>
</protein>
<keyword evidence="2" id="KW-0479">Metal-binding</keyword>
<evidence type="ECO:0000259" key="7">
    <source>
        <dbReference type="Pfam" id="PF00884"/>
    </source>
</evidence>
<dbReference type="AlphaFoldDB" id="A0A9X9XH53"/>
<dbReference type="InterPro" id="IPR024607">
    <property type="entry name" value="Sulfatase_CS"/>
</dbReference>
<feature type="region of interest" description="Disordered" evidence="5">
    <location>
        <begin position="834"/>
        <end position="854"/>
    </location>
</feature>
<dbReference type="EMBL" id="JAAEDL010000026">
    <property type="protein sequence ID" value="MBR0683039.1"/>
    <property type="molecule type" value="Genomic_DNA"/>
</dbReference>
<dbReference type="Gene3D" id="3.30.1120.10">
    <property type="match status" value="1"/>
</dbReference>